<dbReference type="Proteomes" id="UP001500253">
    <property type="component" value="Unassembled WGS sequence"/>
</dbReference>
<sequence length="298" mass="32457">MGAMEYEFLFVVEGISVDDDQAVGIVFDQFDGLLTRHRDRHLLDVAETGADAIEAAHRIVARLRRALPGLRIIRLDPELVGVGDIAERTERSRQNVLQWVGGERRGDQPFPEPEGSVGRSQVWRWAEVNQWLNLIGVGDGSSAPLREEALLIDLMLPQWQRDLDEGLPLVKILCAQDEWRAERTAVMQTLEHALGQPETVRTMCALPRSEPDRLTVVCAVVQDRLSAVLDQIAPDDASALLAVRGEDTTLHLLGVASRALPHAVPVSELGLGSGATVGDLLLVLSSCSVAPTTPLALA</sequence>
<evidence type="ECO:0008006" key="3">
    <source>
        <dbReference type="Google" id="ProtNLM"/>
    </source>
</evidence>
<dbReference type="EMBL" id="BAAASD010000003">
    <property type="protein sequence ID" value="GAA2330490.1"/>
    <property type="molecule type" value="Genomic_DNA"/>
</dbReference>
<reference evidence="2" key="1">
    <citation type="journal article" date="2019" name="Int. J. Syst. Evol. Microbiol.">
        <title>The Global Catalogue of Microorganisms (GCM) 10K type strain sequencing project: providing services to taxonomists for standard genome sequencing and annotation.</title>
        <authorList>
            <consortium name="The Broad Institute Genomics Platform"/>
            <consortium name="The Broad Institute Genome Sequencing Center for Infectious Disease"/>
            <person name="Wu L."/>
            <person name="Ma J."/>
        </authorList>
    </citation>
    <scope>NUCLEOTIDE SEQUENCE [LARGE SCALE GENOMIC DNA]</scope>
    <source>
        <strain evidence="2">JCM 4316</strain>
    </source>
</reference>
<proteinExistence type="predicted"/>
<accession>A0ABP5SG98</accession>
<evidence type="ECO:0000313" key="2">
    <source>
        <dbReference type="Proteomes" id="UP001500253"/>
    </source>
</evidence>
<protein>
    <recommendedName>
        <fullName evidence="3">DNA-binding protein</fullName>
    </recommendedName>
</protein>
<comment type="caution">
    <text evidence="1">The sequence shown here is derived from an EMBL/GenBank/DDBJ whole genome shotgun (WGS) entry which is preliminary data.</text>
</comment>
<organism evidence="1 2">
    <name type="scientific">Streptomyces cuspidosporus</name>
    <dbReference type="NCBI Taxonomy" id="66882"/>
    <lineage>
        <taxon>Bacteria</taxon>
        <taxon>Bacillati</taxon>
        <taxon>Actinomycetota</taxon>
        <taxon>Actinomycetes</taxon>
        <taxon>Kitasatosporales</taxon>
        <taxon>Streptomycetaceae</taxon>
        <taxon>Streptomyces</taxon>
    </lineage>
</organism>
<keyword evidence="2" id="KW-1185">Reference proteome</keyword>
<gene>
    <name evidence="1" type="ORF">GCM10010246_11800</name>
</gene>
<evidence type="ECO:0000313" key="1">
    <source>
        <dbReference type="EMBL" id="GAA2330490.1"/>
    </source>
</evidence>
<name>A0ABP5SG98_9ACTN</name>